<dbReference type="PANTHER" id="PTHR42923">
    <property type="entry name" value="PROTOPORPHYRINOGEN OXIDASE"/>
    <property type="match status" value="1"/>
</dbReference>
<dbReference type="PROSITE" id="PS51318">
    <property type="entry name" value="TAT"/>
    <property type="match status" value="1"/>
</dbReference>
<keyword evidence="2" id="KW-1185">Reference proteome</keyword>
<dbReference type="RefSeq" id="WP_163496222.1">
    <property type="nucleotide sequence ID" value="NZ_CP048711.1"/>
</dbReference>
<gene>
    <name evidence="1" type="ORF">G3T16_16705</name>
</gene>
<proteinExistence type="predicted"/>
<dbReference type="SUPFAM" id="SSF51905">
    <property type="entry name" value="FAD/NAD(P)-binding domain"/>
    <property type="match status" value="1"/>
</dbReference>
<sequence>MTSFRPKKSRYYRSQEHGNITRRDFVNASLVGAGAALLTAPAPLAALASGDGKKIFPPTPDLGDWWYGYGGIGDYASSHGNTPEAVSAAHSMRDGKYRSADNEIHELAESYDLIVVGAGLAGVGAAYEYRKLAGASASCLVLDNHPVFGGEAKQNEFMVNGHHLVAPQGSNGFSIPDLGNAEAEDFSAGDAYYYRELGIPTQFSYADLPAGSDNLRFGRDNYGYLFWTQDQVDVSYVFNSPTDEGPATHVLNPWSQQLTNTPYPAAVRDDLLAWRSSNQTPYQGSNFRAWLDTMTYKHYIEQELGLSAAVTEYCDPILASAVGLGCDVISAYAAFNVALPGFRGYETITIDHRHSFPGGNSGFLRHFVKKAKPEAISGGDSFAEILNNPIQFELLDQPGQQLRFRQNSTVVHVRHDNANPDSSNGVEVTYIKDGSAYRIKARAVVMATGAWVNKHVVRGLPSSYENAFARFHHAPILVANVALSNWRFIEKLGATGTLYKGGFGAFCNIRRPMHVGNVTPPLAPDSPAVMTFYVPFYYPGLSLQEQGQRGRLEMLTTPFSEYERQIRAQLTHLYGSYGFNPDKDIEAIVLNRWGHAYVTPQPGFYFGENGAPAPRDVLTRNFGRIAFAHSELKGNQHWGPAAMEGRRAISQLSHLFSAG</sequence>
<evidence type="ECO:0000313" key="2">
    <source>
        <dbReference type="Proteomes" id="UP000477680"/>
    </source>
</evidence>
<name>A0A6C0U4D0_9GAMM</name>
<dbReference type="Proteomes" id="UP000477680">
    <property type="component" value="Chromosome"/>
</dbReference>
<dbReference type="Gene3D" id="3.50.50.60">
    <property type="entry name" value="FAD/NAD(P)-binding domain"/>
    <property type="match status" value="1"/>
</dbReference>
<protein>
    <submittedName>
        <fullName evidence="1">FAD-dependent oxidoreductase</fullName>
    </submittedName>
</protein>
<accession>A0A6C0U4D0</accession>
<dbReference type="AlphaFoldDB" id="A0A6C0U4D0"/>
<dbReference type="InterPro" id="IPR050464">
    <property type="entry name" value="Zeta_carotene_desat/Oxidored"/>
</dbReference>
<reference evidence="1 2" key="1">
    <citation type="submission" date="2020-02" db="EMBL/GenBank/DDBJ databases">
        <title>Genome sequencing for Kineobactrum sp. M2.</title>
        <authorList>
            <person name="Park S.-J."/>
        </authorList>
    </citation>
    <scope>NUCLEOTIDE SEQUENCE [LARGE SCALE GENOMIC DNA]</scope>
    <source>
        <strain evidence="1 2">M2</strain>
    </source>
</reference>
<dbReference type="GO" id="GO:0016491">
    <property type="term" value="F:oxidoreductase activity"/>
    <property type="evidence" value="ECO:0007669"/>
    <property type="project" value="TreeGrafter"/>
</dbReference>
<dbReference type="InterPro" id="IPR006311">
    <property type="entry name" value="TAT_signal"/>
</dbReference>
<dbReference type="Pfam" id="PF13450">
    <property type="entry name" value="NAD_binding_8"/>
    <property type="match status" value="1"/>
</dbReference>
<organism evidence="1 2">
    <name type="scientific">Kineobactrum salinum</name>
    <dbReference type="NCBI Taxonomy" id="2708301"/>
    <lineage>
        <taxon>Bacteria</taxon>
        <taxon>Pseudomonadati</taxon>
        <taxon>Pseudomonadota</taxon>
        <taxon>Gammaproteobacteria</taxon>
        <taxon>Cellvibrionales</taxon>
        <taxon>Halieaceae</taxon>
        <taxon>Kineobactrum</taxon>
    </lineage>
</organism>
<dbReference type="InterPro" id="IPR036188">
    <property type="entry name" value="FAD/NAD-bd_sf"/>
</dbReference>
<evidence type="ECO:0000313" key="1">
    <source>
        <dbReference type="EMBL" id="QIB66788.1"/>
    </source>
</evidence>
<dbReference type="KEGG" id="kim:G3T16_16705"/>
<dbReference type="EMBL" id="CP048711">
    <property type="protein sequence ID" value="QIB66788.1"/>
    <property type="molecule type" value="Genomic_DNA"/>
</dbReference>